<name>A0ABS1TLK0_9BACI</name>
<gene>
    <name evidence="2" type="ORF">JK635_07575</name>
</gene>
<dbReference type="RefSeq" id="WP_202653347.1">
    <property type="nucleotide sequence ID" value="NZ_JAESWB010000134.1"/>
</dbReference>
<keyword evidence="1" id="KW-1133">Transmembrane helix</keyword>
<dbReference type="NCBIfam" id="NF041635">
    <property type="entry name" value="STM3941_fam"/>
    <property type="match status" value="1"/>
</dbReference>
<keyword evidence="3" id="KW-1185">Reference proteome</keyword>
<keyword evidence="1" id="KW-0812">Transmembrane</keyword>
<evidence type="ECO:0000256" key="1">
    <source>
        <dbReference type="SAM" id="Phobius"/>
    </source>
</evidence>
<keyword evidence="1" id="KW-0472">Membrane</keyword>
<proteinExistence type="predicted"/>
<feature type="transmembrane region" description="Helical" evidence="1">
    <location>
        <begin position="12"/>
        <end position="31"/>
    </location>
</feature>
<comment type="caution">
    <text evidence="2">The sequence shown here is derived from an EMBL/GenBank/DDBJ whole genome shotgun (WGS) entry which is preliminary data.</text>
</comment>
<reference evidence="2 3" key="1">
    <citation type="submission" date="2021-01" db="EMBL/GenBank/DDBJ databases">
        <title>Genome public.</title>
        <authorList>
            <person name="Liu C."/>
            <person name="Sun Q."/>
        </authorList>
    </citation>
    <scope>NUCLEOTIDE SEQUENCE [LARGE SCALE GENOMIC DNA]</scope>
    <source>
        <strain evidence="2 3">YIM B02564</strain>
    </source>
</reference>
<evidence type="ECO:0000313" key="2">
    <source>
        <dbReference type="EMBL" id="MBL4952068.1"/>
    </source>
</evidence>
<dbReference type="Proteomes" id="UP000623967">
    <property type="component" value="Unassembled WGS sequence"/>
</dbReference>
<feature type="transmembrane region" description="Helical" evidence="1">
    <location>
        <begin position="37"/>
        <end position="57"/>
    </location>
</feature>
<dbReference type="InterPro" id="IPR048136">
    <property type="entry name" value="STM3941-like"/>
</dbReference>
<evidence type="ECO:0000313" key="3">
    <source>
        <dbReference type="Proteomes" id="UP000623967"/>
    </source>
</evidence>
<dbReference type="EMBL" id="JAESWB010000134">
    <property type="protein sequence ID" value="MBL4952068.1"/>
    <property type="molecule type" value="Genomic_DNA"/>
</dbReference>
<accession>A0ABS1TLK0</accession>
<evidence type="ECO:0008006" key="4">
    <source>
        <dbReference type="Google" id="ProtNLM"/>
    </source>
</evidence>
<organism evidence="2 3">
    <name type="scientific">Neobacillus paridis</name>
    <dbReference type="NCBI Taxonomy" id="2803862"/>
    <lineage>
        <taxon>Bacteria</taxon>
        <taxon>Bacillati</taxon>
        <taxon>Bacillota</taxon>
        <taxon>Bacilli</taxon>
        <taxon>Bacillales</taxon>
        <taxon>Bacillaceae</taxon>
        <taxon>Neobacillus</taxon>
    </lineage>
</organism>
<sequence length="164" mass="18972">MQNEVAFHRKRGKAFLLALDSLFFVAFGFFVSLLDPSLFFLGIPWIIFFGITFFYFLSRFIKPAPILILNTDGFIDRSSLISGGFIPWEDISFVFPTKLRGQDFLWITLKDPESFIQQHPPLKRKVLHLVWRKHGTPLLIPAYLIAAKEETILKAFQPFAKTAF</sequence>
<protein>
    <recommendedName>
        <fullName evidence="4">PH domain-containing protein</fullName>
    </recommendedName>
</protein>